<dbReference type="Pfam" id="PF13445">
    <property type="entry name" value="zf-RING_UBOX"/>
    <property type="match status" value="1"/>
</dbReference>
<dbReference type="Proteomes" id="UP001497482">
    <property type="component" value="Chromosome 2"/>
</dbReference>
<keyword evidence="6" id="KW-1185">Reference proteome</keyword>
<evidence type="ECO:0000259" key="4">
    <source>
        <dbReference type="PROSITE" id="PS50188"/>
    </source>
</evidence>
<evidence type="ECO:0000256" key="2">
    <source>
        <dbReference type="ARBA" id="ARBA00022771"/>
    </source>
</evidence>
<protein>
    <recommendedName>
        <fullName evidence="4">B30.2/SPRY domain-containing protein</fullName>
    </recommendedName>
</protein>
<evidence type="ECO:0000313" key="6">
    <source>
        <dbReference type="Proteomes" id="UP001497482"/>
    </source>
</evidence>
<accession>A0AAV2KVF2</accession>
<keyword evidence="1" id="KW-0479">Metal-binding</keyword>
<dbReference type="InterPro" id="IPR001870">
    <property type="entry name" value="B30.2/SPRY"/>
</dbReference>
<dbReference type="Gene3D" id="3.30.40.10">
    <property type="entry name" value="Zinc/RING finger domain, C3HC4 (zinc finger)"/>
    <property type="match status" value="1"/>
</dbReference>
<name>A0AAV2KVF2_KNICA</name>
<dbReference type="Pfam" id="PF00622">
    <property type="entry name" value="SPRY"/>
    <property type="match status" value="1"/>
</dbReference>
<dbReference type="SUPFAM" id="SSF57850">
    <property type="entry name" value="RING/U-box"/>
    <property type="match status" value="1"/>
</dbReference>
<evidence type="ECO:0000313" key="5">
    <source>
        <dbReference type="EMBL" id="CAL1592020.1"/>
    </source>
</evidence>
<dbReference type="Gene3D" id="2.60.120.920">
    <property type="match status" value="1"/>
</dbReference>
<feature type="domain" description="B30.2/SPRY" evidence="4">
    <location>
        <begin position="173"/>
        <end position="366"/>
    </location>
</feature>
<dbReference type="GO" id="GO:0008270">
    <property type="term" value="F:zinc ion binding"/>
    <property type="evidence" value="ECO:0007669"/>
    <property type="project" value="UniProtKB-KW"/>
</dbReference>
<dbReference type="InterPro" id="IPR043136">
    <property type="entry name" value="B30.2/SPRY_sf"/>
</dbReference>
<keyword evidence="3" id="KW-0862">Zinc</keyword>
<dbReference type="InterPro" id="IPR013320">
    <property type="entry name" value="ConA-like_dom_sf"/>
</dbReference>
<dbReference type="InterPro" id="IPR013083">
    <property type="entry name" value="Znf_RING/FYVE/PHD"/>
</dbReference>
<evidence type="ECO:0000256" key="3">
    <source>
        <dbReference type="ARBA" id="ARBA00022833"/>
    </source>
</evidence>
<dbReference type="Pfam" id="PF25600">
    <property type="entry name" value="TRIM_CC"/>
    <property type="match status" value="1"/>
</dbReference>
<dbReference type="EMBL" id="OZ035824">
    <property type="protein sequence ID" value="CAL1592020.1"/>
    <property type="molecule type" value="Genomic_DNA"/>
</dbReference>
<evidence type="ECO:0000256" key="1">
    <source>
        <dbReference type="ARBA" id="ARBA00022723"/>
    </source>
</evidence>
<reference evidence="5 6" key="1">
    <citation type="submission" date="2024-04" db="EMBL/GenBank/DDBJ databases">
        <authorList>
            <person name="Waldvogel A.-M."/>
            <person name="Schoenle A."/>
        </authorList>
    </citation>
    <scope>NUCLEOTIDE SEQUENCE [LARGE SCALE GENOMIC DNA]</scope>
</reference>
<dbReference type="InterPro" id="IPR058030">
    <property type="entry name" value="TRIM8/14/16/25/29/45/65_CC"/>
</dbReference>
<dbReference type="SMART" id="SM00449">
    <property type="entry name" value="SPRY"/>
    <property type="match status" value="1"/>
</dbReference>
<dbReference type="PROSITE" id="PS50188">
    <property type="entry name" value="B302_SPRY"/>
    <property type="match status" value="1"/>
</dbReference>
<dbReference type="InterPro" id="IPR003877">
    <property type="entry name" value="SPRY_dom"/>
</dbReference>
<gene>
    <name evidence="5" type="ORF">KC01_LOCUS21339</name>
</gene>
<dbReference type="InterPro" id="IPR027370">
    <property type="entry name" value="Znf-RING_euk"/>
</dbReference>
<dbReference type="SUPFAM" id="SSF49899">
    <property type="entry name" value="Concanavalin A-like lectins/glucanases"/>
    <property type="match status" value="1"/>
</dbReference>
<proteinExistence type="predicted"/>
<dbReference type="AlphaFoldDB" id="A0AAV2KVF2"/>
<dbReference type="InterPro" id="IPR050143">
    <property type="entry name" value="TRIM/RBCC"/>
</dbReference>
<keyword evidence="2" id="KW-0863">Zinc-finger</keyword>
<organism evidence="5 6">
    <name type="scientific">Knipowitschia caucasica</name>
    <name type="common">Caucasian dwarf goby</name>
    <name type="synonym">Pomatoschistus caucasicus</name>
    <dbReference type="NCBI Taxonomy" id="637954"/>
    <lineage>
        <taxon>Eukaryota</taxon>
        <taxon>Metazoa</taxon>
        <taxon>Chordata</taxon>
        <taxon>Craniata</taxon>
        <taxon>Vertebrata</taxon>
        <taxon>Euteleostomi</taxon>
        <taxon>Actinopterygii</taxon>
        <taxon>Neopterygii</taxon>
        <taxon>Teleostei</taxon>
        <taxon>Neoteleostei</taxon>
        <taxon>Acanthomorphata</taxon>
        <taxon>Gobiaria</taxon>
        <taxon>Gobiiformes</taxon>
        <taxon>Gobioidei</taxon>
        <taxon>Gobiidae</taxon>
        <taxon>Gobiinae</taxon>
        <taxon>Knipowitschia</taxon>
    </lineage>
</organism>
<dbReference type="PANTHER" id="PTHR24103">
    <property type="entry name" value="E3 UBIQUITIN-PROTEIN LIGASE TRIM"/>
    <property type="match status" value="1"/>
</dbReference>
<sequence>MATATCQLSEEQFLCSICLDVFTNPVTLPCGHSFWSGRRQAVELGLIVEYGEIWREAEEGPTSRTDAEILEMIAERERTIQQLRQLMELNDREAKAERAHGERAFAALIDCVRGDLDAFLQYMNSKSQATENQAKGCVKELEREILELKTSPGTAVRDMKTFNIRKPTFEGTAARAMAELEPKLSQKMSRVFISEFQRVQKYYIRVLLDPEKVHPRSANQRKSADNNKPECRCVLAAQSFSAGRFYFEVDVRGKSNWALGLAKELHVEREVVLSPQNAYWVICMRNKTECYARSVPSVRLELKSRPEKVGVFVDYEDGLVCFYDAKQAGLLHTFSACDFAHNICPFFSPCQNDGAKLHTQPDSPCVLQ</sequence>